<keyword evidence="2" id="KW-1185">Reference proteome</keyword>
<organism evidence="1 2">
    <name type="scientific">Prochlorococcus marinus (strain MIT 9301)</name>
    <dbReference type="NCBI Taxonomy" id="167546"/>
    <lineage>
        <taxon>Bacteria</taxon>
        <taxon>Bacillati</taxon>
        <taxon>Cyanobacteriota</taxon>
        <taxon>Cyanophyceae</taxon>
        <taxon>Synechococcales</taxon>
        <taxon>Prochlorococcaceae</taxon>
        <taxon>Prochlorococcus</taxon>
    </lineage>
</organism>
<dbReference type="Proteomes" id="UP000001430">
    <property type="component" value="Chromosome"/>
</dbReference>
<dbReference type="RefSeq" id="WP_011863539.1">
    <property type="nucleotide sequence ID" value="NC_009091.1"/>
</dbReference>
<gene>
    <name evidence="1" type="ordered locus">P9301_16161</name>
</gene>
<evidence type="ECO:0000313" key="2">
    <source>
        <dbReference type="Proteomes" id="UP000001430"/>
    </source>
</evidence>
<dbReference type="KEGG" id="pmg:P9301_16161"/>
<accession>A3PER4</accession>
<sequence>MQIIAIIIIGLVVWHIFRTIRKNIRRGLNRRWDQIDFIVTDGNTFGKKIADNLMNSYPPFPNMKNSEKWASEATRLNFVIGLLLSSKCLEINIGSDINEISIEGDFSKLDPITKEFLSLSKSISQKELAKGYFVAWELVRSSLEIKGINFTRETSTNMLADQMF</sequence>
<protein>
    <submittedName>
        <fullName evidence="1">Uncharacterized protein</fullName>
    </submittedName>
</protein>
<dbReference type="STRING" id="167546.P9301_16161"/>
<proteinExistence type="predicted"/>
<dbReference type="EMBL" id="CP000576">
    <property type="protein sequence ID" value="ABO18239.1"/>
    <property type="molecule type" value="Genomic_DNA"/>
</dbReference>
<reference evidence="1 2" key="1">
    <citation type="journal article" date="2007" name="PLoS Genet.">
        <title>Patterns and implications of gene gain and loss in the evolution of Prochlorococcus.</title>
        <authorList>
            <person name="Kettler G.C."/>
            <person name="Martiny A.C."/>
            <person name="Huang K."/>
            <person name="Zucker J."/>
            <person name="Coleman M.L."/>
            <person name="Rodrigue S."/>
            <person name="Chen F."/>
            <person name="Lapidus A."/>
            <person name="Ferriera S."/>
            <person name="Johnson J."/>
            <person name="Steglich C."/>
            <person name="Church G.M."/>
            <person name="Richardson P."/>
            <person name="Chisholm S.W."/>
        </authorList>
    </citation>
    <scope>NUCLEOTIDE SEQUENCE [LARGE SCALE GENOMIC DNA]</scope>
    <source>
        <strain evidence="1 2">MIT 9301</strain>
    </source>
</reference>
<name>A3PER4_PROM0</name>
<evidence type="ECO:0000313" key="1">
    <source>
        <dbReference type="EMBL" id="ABO18239.1"/>
    </source>
</evidence>
<dbReference type="HOGENOM" id="CLU_1617530_0_0_3"/>
<dbReference type="AlphaFoldDB" id="A3PER4"/>